<dbReference type="CDD" id="cd19096">
    <property type="entry name" value="AKR_Fe-S_oxidoreductase"/>
    <property type="match status" value="1"/>
</dbReference>
<dbReference type="InterPro" id="IPR023210">
    <property type="entry name" value="NADP_OxRdtase_dom"/>
</dbReference>
<dbReference type="PANTHER" id="PTHR43312:SF2">
    <property type="entry name" value="OXIDOREDUCTASE"/>
    <property type="match status" value="1"/>
</dbReference>
<proteinExistence type="predicted"/>
<organism evidence="2">
    <name type="scientific">bioreactor metagenome</name>
    <dbReference type="NCBI Taxonomy" id="1076179"/>
    <lineage>
        <taxon>unclassified sequences</taxon>
        <taxon>metagenomes</taxon>
        <taxon>ecological metagenomes</taxon>
    </lineage>
</organism>
<name>A0A644YTN6_9ZZZZ</name>
<dbReference type="InterPro" id="IPR053135">
    <property type="entry name" value="AKR2_Oxidoreductase"/>
</dbReference>
<dbReference type="InterPro" id="IPR036812">
    <property type="entry name" value="NAD(P)_OxRdtase_dom_sf"/>
</dbReference>
<dbReference type="EMBL" id="VSSQ01006220">
    <property type="protein sequence ID" value="MPM31945.1"/>
    <property type="molecule type" value="Genomic_DNA"/>
</dbReference>
<accession>A0A644YTN6</accession>
<reference evidence="2" key="1">
    <citation type="submission" date="2019-08" db="EMBL/GenBank/DDBJ databases">
        <authorList>
            <person name="Kucharzyk K."/>
            <person name="Murdoch R.W."/>
            <person name="Higgins S."/>
            <person name="Loffler F."/>
        </authorList>
    </citation>
    <scope>NUCLEOTIDE SEQUENCE</scope>
</reference>
<protein>
    <recommendedName>
        <fullName evidence="1">4Fe-4S ferredoxin-type domain-containing protein</fullName>
    </recommendedName>
</protein>
<dbReference type="Pfam" id="PF13187">
    <property type="entry name" value="Fer4_9"/>
    <property type="match status" value="1"/>
</dbReference>
<evidence type="ECO:0000313" key="2">
    <source>
        <dbReference type="EMBL" id="MPM31945.1"/>
    </source>
</evidence>
<dbReference type="GO" id="GO:0016491">
    <property type="term" value="F:oxidoreductase activity"/>
    <property type="evidence" value="ECO:0007669"/>
    <property type="project" value="InterPro"/>
</dbReference>
<dbReference type="PROSITE" id="PS00198">
    <property type="entry name" value="4FE4S_FER_1"/>
    <property type="match status" value="1"/>
</dbReference>
<evidence type="ECO:0000259" key="1">
    <source>
        <dbReference type="PROSITE" id="PS51379"/>
    </source>
</evidence>
<dbReference type="SUPFAM" id="SSF51430">
    <property type="entry name" value="NAD(P)-linked oxidoreductase"/>
    <property type="match status" value="1"/>
</dbReference>
<dbReference type="InterPro" id="IPR020471">
    <property type="entry name" value="AKR"/>
</dbReference>
<comment type="caution">
    <text evidence="2">The sequence shown here is derived from an EMBL/GenBank/DDBJ whole genome shotgun (WGS) entry which is preliminary data.</text>
</comment>
<dbReference type="Gene3D" id="3.20.20.100">
    <property type="entry name" value="NADP-dependent oxidoreductase domain"/>
    <property type="match status" value="1"/>
</dbReference>
<dbReference type="InterPro" id="IPR017896">
    <property type="entry name" value="4Fe4S_Fe-S-bd"/>
</dbReference>
<dbReference type="PANTHER" id="PTHR43312">
    <property type="entry name" value="D-THREO-ALDOSE 1-DEHYDROGENASE"/>
    <property type="match status" value="1"/>
</dbReference>
<gene>
    <name evidence="2" type="ORF">SDC9_78502</name>
</gene>
<dbReference type="PROSITE" id="PS51379">
    <property type="entry name" value="4FE4S_FER_2"/>
    <property type="match status" value="1"/>
</dbReference>
<feature type="domain" description="4Fe-4S ferredoxin-type" evidence="1">
    <location>
        <begin position="347"/>
        <end position="375"/>
    </location>
</feature>
<dbReference type="Pfam" id="PF00248">
    <property type="entry name" value="Aldo_ket_red"/>
    <property type="match status" value="1"/>
</dbReference>
<dbReference type="AlphaFoldDB" id="A0A644YTN6"/>
<dbReference type="SUPFAM" id="SSF46548">
    <property type="entry name" value="alpha-helical ferredoxin"/>
    <property type="match status" value="1"/>
</dbReference>
<dbReference type="PRINTS" id="PR00069">
    <property type="entry name" value="ALDKETRDTASE"/>
</dbReference>
<dbReference type="InterPro" id="IPR017900">
    <property type="entry name" value="4Fe4S_Fe_S_CS"/>
</dbReference>
<sequence>MGPEESKKVMQYRTDKKGNKISILGYGCMRFTKKGTSIDLDRAEKEVMEAIESGVNYFDTAYVYGGSEVTLGEILKRNSCREKVYIATKLPHYMVKSKSSLEKYFQEQLKRLQTDYVDYYLMHMLTDIDTWERLKSLGVEDWIKEKMDSGQIRNIGFSYHGNTDMFIKLVDAYDWDFCQIQYNYIDEHSQAGRRGLDYASKKGIPVIVMEPLRGGRLVNLLPEKAKEIFKQDSRNRTPAEWAFRWLWNQESVTSVLSGMNSLEMIRENIRVASEVKVDEFTKEDFALIDEVKSEINKNIKVGCTGCGYCMPCHKGVDIPGAFHSYNMIYSENRKSGWRDYIMCTVMRKTPSSASQCVDCGKCEKHCPQNIEIRKELKNVKKELETPVYKIAKAAVGLFKLW</sequence>